<evidence type="ECO:0000256" key="3">
    <source>
        <dbReference type="ARBA" id="ARBA00022741"/>
    </source>
</evidence>
<feature type="region of interest" description="Disordered" evidence="5">
    <location>
        <begin position="1"/>
        <end position="30"/>
    </location>
</feature>
<keyword evidence="3" id="KW-0547">Nucleotide-binding</keyword>
<dbReference type="GO" id="GO:0005524">
    <property type="term" value="F:ATP binding"/>
    <property type="evidence" value="ECO:0007669"/>
    <property type="project" value="UniProtKB-KW"/>
</dbReference>
<protein>
    <submittedName>
        <fullName evidence="7">ABC transporter ATP-binding protein</fullName>
    </submittedName>
</protein>
<dbReference type="InterPro" id="IPR027417">
    <property type="entry name" value="P-loop_NTPase"/>
</dbReference>
<evidence type="ECO:0000313" key="7">
    <source>
        <dbReference type="EMBL" id="MCS0496502.1"/>
    </source>
</evidence>
<dbReference type="EMBL" id="JANTHZ010000007">
    <property type="protein sequence ID" value="MCS0496502.1"/>
    <property type="molecule type" value="Genomic_DNA"/>
</dbReference>
<evidence type="ECO:0000256" key="4">
    <source>
        <dbReference type="ARBA" id="ARBA00022840"/>
    </source>
</evidence>
<dbReference type="PANTHER" id="PTHR42788">
    <property type="entry name" value="TAURINE IMPORT ATP-BINDING PROTEIN-RELATED"/>
    <property type="match status" value="1"/>
</dbReference>
<dbReference type="Gene3D" id="3.40.50.300">
    <property type="entry name" value="P-loop containing nucleotide triphosphate hydrolases"/>
    <property type="match status" value="1"/>
</dbReference>
<dbReference type="SUPFAM" id="SSF52540">
    <property type="entry name" value="P-loop containing nucleoside triphosphate hydrolases"/>
    <property type="match status" value="1"/>
</dbReference>
<dbReference type="SMART" id="SM00382">
    <property type="entry name" value="AAA"/>
    <property type="match status" value="1"/>
</dbReference>
<dbReference type="InterPro" id="IPR017871">
    <property type="entry name" value="ABC_transporter-like_CS"/>
</dbReference>
<dbReference type="PROSITE" id="PS00211">
    <property type="entry name" value="ABC_TRANSPORTER_1"/>
    <property type="match status" value="1"/>
</dbReference>
<feature type="domain" description="ABC transporter" evidence="6">
    <location>
        <begin position="34"/>
        <end position="261"/>
    </location>
</feature>
<organism evidence="7 8">
    <name type="scientific">Ancylobacter mangrovi</name>
    <dbReference type="NCBI Taxonomy" id="2972472"/>
    <lineage>
        <taxon>Bacteria</taxon>
        <taxon>Pseudomonadati</taxon>
        <taxon>Pseudomonadota</taxon>
        <taxon>Alphaproteobacteria</taxon>
        <taxon>Hyphomicrobiales</taxon>
        <taxon>Xanthobacteraceae</taxon>
        <taxon>Ancylobacter</taxon>
    </lineage>
</organism>
<dbReference type="InterPro" id="IPR003593">
    <property type="entry name" value="AAA+_ATPase"/>
</dbReference>
<dbReference type="PANTHER" id="PTHR42788:SF13">
    <property type="entry name" value="ALIPHATIC SULFONATES IMPORT ATP-BINDING PROTEIN SSUB"/>
    <property type="match status" value="1"/>
</dbReference>
<dbReference type="AlphaFoldDB" id="A0A9X2PJS5"/>
<name>A0A9X2PJS5_9HYPH</name>
<keyword evidence="8" id="KW-1185">Reference proteome</keyword>
<reference evidence="7" key="1">
    <citation type="submission" date="2022-08" db="EMBL/GenBank/DDBJ databases">
        <authorList>
            <person name="Li F."/>
        </authorList>
    </citation>
    <scope>NUCLEOTIDE SEQUENCE</scope>
    <source>
        <strain evidence="7">MQZ15Z-1</strain>
    </source>
</reference>
<dbReference type="InterPro" id="IPR003439">
    <property type="entry name" value="ABC_transporter-like_ATP-bd"/>
</dbReference>
<dbReference type="Proteomes" id="UP001151088">
    <property type="component" value="Unassembled WGS sequence"/>
</dbReference>
<comment type="caution">
    <text evidence="7">The sequence shown here is derived from an EMBL/GenBank/DDBJ whole genome shotgun (WGS) entry which is preliminary data.</text>
</comment>
<accession>A0A9X2PJS5</accession>
<keyword evidence="4 7" id="KW-0067">ATP-binding</keyword>
<evidence type="ECO:0000256" key="1">
    <source>
        <dbReference type="ARBA" id="ARBA00005417"/>
    </source>
</evidence>
<evidence type="ECO:0000256" key="5">
    <source>
        <dbReference type="SAM" id="MobiDB-lite"/>
    </source>
</evidence>
<dbReference type="PROSITE" id="PS50893">
    <property type="entry name" value="ABC_TRANSPORTER_2"/>
    <property type="match status" value="1"/>
</dbReference>
<keyword evidence="2" id="KW-0813">Transport</keyword>
<evidence type="ECO:0000256" key="2">
    <source>
        <dbReference type="ARBA" id="ARBA00022448"/>
    </source>
</evidence>
<evidence type="ECO:0000313" key="8">
    <source>
        <dbReference type="Proteomes" id="UP001151088"/>
    </source>
</evidence>
<feature type="compositionally biased region" description="Pro residues" evidence="5">
    <location>
        <begin position="17"/>
        <end position="27"/>
    </location>
</feature>
<proteinExistence type="inferred from homology"/>
<evidence type="ECO:0000259" key="6">
    <source>
        <dbReference type="PROSITE" id="PS50893"/>
    </source>
</evidence>
<dbReference type="GO" id="GO:0016887">
    <property type="term" value="F:ATP hydrolysis activity"/>
    <property type="evidence" value="ECO:0007669"/>
    <property type="project" value="InterPro"/>
</dbReference>
<dbReference type="InterPro" id="IPR050166">
    <property type="entry name" value="ABC_transporter_ATP-bind"/>
</dbReference>
<sequence length="282" mass="30626">MMPSQPNGRTAAASPAPADPLPAPPGPATGTPLVRLSGVRKVFNQLEAIRNISLDIGDGAFVSLLGPSGCGKSTLLMMIAGLVRPTSGEIRVNGEVVTGPRADVGVVFQSPVLLPWRTVLDNVLFPVELLKLSKAKYRERAMELLAMAKLADFAGALPRELSGGMRQRAAICRALIHNPSTLLMDEPFSALDAITRDDMSVELLRIWQANRKTVVFVTHSIREAAFLSDRVLVMGRRPATLVEDITIDLPRPRHIAMTEEESFNGYVRHLRRSIEASHADAP</sequence>
<dbReference type="CDD" id="cd03293">
    <property type="entry name" value="ABC_NrtD_SsuB_transporters"/>
    <property type="match status" value="1"/>
</dbReference>
<dbReference type="Pfam" id="PF00005">
    <property type="entry name" value="ABC_tran"/>
    <property type="match status" value="1"/>
</dbReference>
<comment type="similarity">
    <text evidence="1">Belongs to the ABC transporter superfamily.</text>
</comment>
<gene>
    <name evidence="7" type="ORF">NVS89_15475</name>
</gene>